<organism evidence="2 3">
    <name type="scientific">Methermicoccus shengliensis</name>
    <dbReference type="NCBI Taxonomy" id="660064"/>
    <lineage>
        <taxon>Archaea</taxon>
        <taxon>Methanobacteriati</taxon>
        <taxon>Methanobacteriota</taxon>
        <taxon>Stenosarchaea group</taxon>
        <taxon>Methanomicrobia</taxon>
        <taxon>Methanosarcinales</taxon>
        <taxon>Methermicoccaceae</taxon>
        <taxon>Methermicoccus</taxon>
    </lineage>
</organism>
<dbReference type="Gene3D" id="3.40.50.620">
    <property type="entry name" value="HUPs"/>
    <property type="match status" value="1"/>
</dbReference>
<dbReference type="InterPro" id="IPR005232">
    <property type="entry name" value="LarE"/>
</dbReference>
<evidence type="ECO:0000313" key="3">
    <source>
        <dbReference type="Proteomes" id="UP000600363"/>
    </source>
</evidence>
<dbReference type="Pfam" id="PF00733">
    <property type="entry name" value="Asn_synthase"/>
    <property type="match status" value="1"/>
</dbReference>
<dbReference type="PANTHER" id="PTHR43169">
    <property type="entry name" value="EXSB FAMILY PROTEIN"/>
    <property type="match status" value="1"/>
</dbReference>
<dbReference type="GO" id="GO:0006529">
    <property type="term" value="P:asparagine biosynthetic process"/>
    <property type="evidence" value="ECO:0007669"/>
    <property type="project" value="InterPro"/>
</dbReference>
<reference evidence="2" key="1">
    <citation type="journal article" date="2020" name="bioRxiv">
        <title>A rank-normalized archaeal taxonomy based on genome phylogeny resolves widespread incomplete and uneven classifications.</title>
        <authorList>
            <person name="Rinke C."/>
            <person name="Chuvochina M."/>
            <person name="Mussig A.J."/>
            <person name="Chaumeil P.-A."/>
            <person name="Waite D.W."/>
            <person name="Whitman W.B."/>
            <person name="Parks D.H."/>
            <person name="Hugenholtz P."/>
        </authorList>
    </citation>
    <scope>NUCLEOTIDE SEQUENCE</scope>
    <source>
        <strain evidence="2">UBA12518</strain>
    </source>
</reference>
<evidence type="ECO:0000259" key="1">
    <source>
        <dbReference type="Pfam" id="PF00733"/>
    </source>
</evidence>
<name>A0A832RT96_9EURY</name>
<dbReference type="EMBL" id="DUIH01000017">
    <property type="protein sequence ID" value="HIH70018.1"/>
    <property type="molecule type" value="Genomic_DNA"/>
</dbReference>
<dbReference type="GO" id="GO:0004066">
    <property type="term" value="F:asparagine synthase (glutamine-hydrolyzing) activity"/>
    <property type="evidence" value="ECO:0007669"/>
    <property type="project" value="InterPro"/>
</dbReference>
<accession>A0A832RT96</accession>
<sequence length="253" mass="28064">MREKLKSYLAEHSPLVILYSGGVDSTLLCALAVEARARAVALTVDTGLLGEGELEEARRTARSLGIEHVVKEVDILSSPVAQNPRDRCYHCKLAVIRSARALYPTWNIVEGTNVSDLSQPRPGIRALREHGVLSPYLEVGITKDEIRRMAEDMGLKCASKPSSACLASRIPYGEPITHEKIERIRRAESELRQMGFLQLRVRAHGGVARIEVPIEDLARALEHREKIARSLRGLGFSYITLDLEGFRSGSMDI</sequence>
<feature type="domain" description="Asparagine synthetase" evidence="1">
    <location>
        <begin position="9"/>
        <end position="73"/>
    </location>
</feature>
<evidence type="ECO:0000313" key="2">
    <source>
        <dbReference type="EMBL" id="HIH70018.1"/>
    </source>
</evidence>
<dbReference type="NCBIfam" id="TIGR00268">
    <property type="entry name" value="ATP-dependent sacrificial sulfur transferase LarE"/>
    <property type="match status" value="1"/>
</dbReference>
<gene>
    <name evidence="2" type="primary">larE</name>
    <name evidence="2" type="ORF">HA299_05355</name>
</gene>
<dbReference type="PIRSF" id="PIRSF006661">
    <property type="entry name" value="PP-lp_UCP006661"/>
    <property type="match status" value="1"/>
</dbReference>
<dbReference type="AlphaFoldDB" id="A0A832RT96"/>
<dbReference type="SUPFAM" id="SSF52402">
    <property type="entry name" value="Adenine nucleotide alpha hydrolases-like"/>
    <property type="match status" value="1"/>
</dbReference>
<dbReference type="PANTHER" id="PTHR43169:SF2">
    <property type="entry name" value="NAD_GMP SYNTHASE DOMAIN-CONTAINING PROTEIN"/>
    <property type="match status" value="1"/>
</dbReference>
<protein>
    <submittedName>
        <fullName evidence="2">ATP-dependent sacrificial sulfur transferase LarE</fullName>
    </submittedName>
</protein>
<dbReference type="InterPro" id="IPR052188">
    <property type="entry name" value="Ni-pincer_cofactor_biosynth"/>
</dbReference>
<dbReference type="RefSeq" id="WP_042686181.1">
    <property type="nucleotide sequence ID" value="NZ_DUIH01000017.1"/>
</dbReference>
<dbReference type="GO" id="GO:0016783">
    <property type="term" value="F:sulfurtransferase activity"/>
    <property type="evidence" value="ECO:0007669"/>
    <property type="project" value="InterPro"/>
</dbReference>
<proteinExistence type="predicted"/>
<dbReference type="Proteomes" id="UP000600363">
    <property type="component" value="Unassembled WGS sequence"/>
</dbReference>
<dbReference type="InterPro" id="IPR014729">
    <property type="entry name" value="Rossmann-like_a/b/a_fold"/>
</dbReference>
<comment type="caution">
    <text evidence="2">The sequence shown here is derived from an EMBL/GenBank/DDBJ whole genome shotgun (WGS) entry which is preliminary data.</text>
</comment>
<dbReference type="InterPro" id="IPR001962">
    <property type="entry name" value="Asn_synthase"/>
</dbReference>
<keyword evidence="2" id="KW-0808">Transferase</keyword>